<dbReference type="GO" id="GO:0005737">
    <property type="term" value="C:cytoplasm"/>
    <property type="evidence" value="ECO:0007669"/>
    <property type="project" value="TreeGrafter"/>
</dbReference>
<reference evidence="10 11" key="1">
    <citation type="journal article" date="2023" name="Arcadia Sci">
        <title>De novo assembly of a long-read Amblyomma americanum tick genome.</title>
        <authorList>
            <person name="Chou S."/>
            <person name="Poskanzer K.E."/>
            <person name="Rollins M."/>
            <person name="Thuy-Boun P.S."/>
        </authorList>
    </citation>
    <scope>NUCLEOTIDE SEQUENCE [LARGE SCALE GENOMIC DNA]</scope>
    <source>
        <strain evidence="10">F_SG_1</strain>
        <tissue evidence="10">Salivary glands</tissue>
    </source>
</reference>
<comment type="caution">
    <text evidence="10">The sequence shown here is derived from an EMBL/GenBank/DDBJ whole genome shotgun (WGS) entry which is preliminary data.</text>
</comment>
<dbReference type="Pfam" id="PF01697">
    <property type="entry name" value="Glyco_transf_92"/>
    <property type="match status" value="1"/>
</dbReference>
<dbReference type="EMBL" id="JARKHS020025655">
    <property type="protein sequence ID" value="KAK8767201.1"/>
    <property type="molecule type" value="Genomic_DNA"/>
</dbReference>
<evidence type="ECO:0000256" key="5">
    <source>
        <dbReference type="ARBA" id="ARBA00022692"/>
    </source>
</evidence>
<comment type="subcellular location">
    <subcellularLocation>
        <location evidence="1">Membrane</location>
        <topology evidence="1">Single-pass membrane protein</topology>
    </subcellularLocation>
</comment>
<evidence type="ECO:0000256" key="8">
    <source>
        <dbReference type="RuleBase" id="RU366017"/>
    </source>
</evidence>
<name>A0AAQ4DXL1_AMBAM</name>
<dbReference type="AlphaFoldDB" id="A0AAQ4DXL1"/>
<dbReference type="GO" id="GO:0016020">
    <property type="term" value="C:membrane"/>
    <property type="evidence" value="ECO:0007669"/>
    <property type="project" value="UniProtKB-SubCell"/>
</dbReference>
<evidence type="ECO:0000256" key="6">
    <source>
        <dbReference type="ARBA" id="ARBA00022989"/>
    </source>
</evidence>
<accession>A0AAQ4DXL1</accession>
<keyword evidence="6 8" id="KW-1133">Transmembrane helix</keyword>
<evidence type="ECO:0000256" key="1">
    <source>
        <dbReference type="ARBA" id="ARBA00004167"/>
    </source>
</evidence>
<dbReference type="PANTHER" id="PTHR21461">
    <property type="entry name" value="GLYCOSYLTRANSFERASE FAMILY 92 PROTEIN"/>
    <property type="match status" value="1"/>
</dbReference>
<proteinExistence type="inferred from homology"/>
<keyword evidence="4 8" id="KW-0808">Transferase</keyword>
<gene>
    <name evidence="10" type="ORF">V5799_006022</name>
</gene>
<organism evidence="10 11">
    <name type="scientific">Amblyomma americanum</name>
    <name type="common">Lone star tick</name>
    <dbReference type="NCBI Taxonomy" id="6943"/>
    <lineage>
        <taxon>Eukaryota</taxon>
        <taxon>Metazoa</taxon>
        <taxon>Ecdysozoa</taxon>
        <taxon>Arthropoda</taxon>
        <taxon>Chelicerata</taxon>
        <taxon>Arachnida</taxon>
        <taxon>Acari</taxon>
        <taxon>Parasitiformes</taxon>
        <taxon>Ixodida</taxon>
        <taxon>Ixodoidea</taxon>
        <taxon>Ixodidae</taxon>
        <taxon>Amblyomminae</taxon>
        <taxon>Amblyomma</taxon>
    </lineage>
</organism>
<keyword evidence="5 8" id="KW-0812">Transmembrane</keyword>
<dbReference type="EC" id="2.4.1.-" evidence="8"/>
<feature type="compositionally biased region" description="Low complexity" evidence="9">
    <location>
        <begin position="533"/>
        <end position="543"/>
    </location>
</feature>
<evidence type="ECO:0000256" key="4">
    <source>
        <dbReference type="ARBA" id="ARBA00022679"/>
    </source>
</evidence>
<protein>
    <recommendedName>
        <fullName evidence="8">Glycosyltransferase family 92 protein</fullName>
        <ecNumber evidence="8">2.4.1.-</ecNumber>
    </recommendedName>
</protein>
<evidence type="ECO:0000256" key="7">
    <source>
        <dbReference type="ARBA" id="ARBA00023136"/>
    </source>
</evidence>
<evidence type="ECO:0000256" key="2">
    <source>
        <dbReference type="ARBA" id="ARBA00007647"/>
    </source>
</evidence>
<dbReference type="InterPro" id="IPR008166">
    <property type="entry name" value="Glyco_transf_92"/>
</dbReference>
<feature type="transmembrane region" description="Helical" evidence="8">
    <location>
        <begin position="43"/>
        <end position="64"/>
    </location>
</feature>
<dbReference type="PANTHER" id="PTHR21461:SF40">
    <property type="entry name" value="GLYCOSYLTRANSFERASE FAMILY 92 PROTEIN"/>
    <property type="match status" value="1"/>
</dbReference>
<keyword evidence="7 8" id="KW-0472">Membrane</keyword>
<sequence>MATRKRPPGYGGYLGGYHRYREHRGGTYSSGLSSRRAVDRRFLSVYMALVFLLLFGCLFLTQLVSDAPNQVLDPLEPGILDSLFQSGDEGHRDGGLFPGGTEGSDLPADANMSTLVELAEARGDRWQRVRRTNDRFYVFSAYLDARRVRMIRVIAAARTRLTDRVVCRIFWRTMSDDESFQSATVLASNKLIRENWNLRYSAFFLLCPLPAGMTGETPLWVAVQRLNDRSMPRNLLAVHRRDDDSALDRLPEERELAVCVKPIHYEYNKVLQFAEFIELNVALGASHFVFYNHTVGPDVGCLLERYASENLVTLLPWEIPIASQREIRTEALFAALNDCLYRVMYRFRWVAMIDLDEFIVPSGNITIPTMLKRLQERNKSGRAGAYSFRNAFFYLQWPDDPVAAKDKLPLVTLRKTMRKLHLHAHRQRSKCILEPESVVEVGNHFVWEFLAGKTTVNVASSVAFLHHYRVCEFGGNDCVNATSVRDTKVYYWKPRLLEAVGRRMKMLRRRDLACPGQPPRIRPGGGNRTSHTAAPVVAPSASS</sequence>
<feature type="region of interest" description="Disordered" evidence="9">
    <location>
        <begin position="513"/>
        <end position="543"/>
    </location>
</feature>
<dbReference type="GO" id="GO:0016757">
    <property type="term" value="F:glycosyltransferase activity"/>
    <property type="evidence" value="ECO:0007669"/>
    <property type="project" value="UniProtKB-UniRule"/>
</dbReference>
<comment type="similarity">
    <text evidence="2 8">Belongs to the glycosyltransferase 92 family.</text>
</comment>
<evidence type="ECO:0000313" key="11">
    <source>
        <dbReference type="Proteomes" id="UP001321473"/>
    </source>
</evidence>
<dbReference type="Proteomes" id="UP001321473">
    <property type="component" value="Unassembled WGS sequence"/>
</dbReference>
<keyword evidence="3 8" id="KW-0328">Glycosyltransferase</keyword>
<evidence type="ECO:0000313" key="10">
    <source>
        <dbReference type="EMBL" id="KAK8767201.1"/>
    </source>
</evidence>
<keyword evidence="11" id="KW-1185">Reference proteome</keyword>
<evidence type="ECO:0000256" key="9">
    <source>
        <dbReference type="SAM" id="MobiDB-lite"/>
    </source>
</evidence>
<evidence type="ECO:0000256" key="3">
    <source>
        <dbReference type="ARBA" id="ARBA00022676"/>
    </source>
</evidence>